<evidence type="ECO:0000259" key="2">
    <source>
        <dbReference type="Pfam" id="PF02720"/>
    </source>
</evidence>
<dbReference type="RefSeq" id="WP_244897604.1">
    <property type="nucleotide sequence ID" value="NZ_MVHD01000013.1"/>
</dbReference>
<gene>
    <name evidence="3" type="ORF">BST11_10215</name>
</gene>
<organism evidence="3 4">
    <name type="scientific">Mycobacterium alsense</name>
    <dbReference type="NCBI Taxonomy" id="324058"/>
    <lineage>
        <taxon>Bacteria</taxon>
        <taxon>Bacillati</taxon>
        <taxon>Actinomycetota</taxon>
        <taxon>Actinomycetes</taxon>
        <taxon>Mycobacteriales</taxon>
        <taxon>Mycobacteriaceae</taxon>
        <taxon>Mycobacterium</taxon>
    </lineage>
</organism>
<name>A0ABX3RA88_9MYCO</name>
<evidence type="ECO:0000313" key="4">
    <source>
        <dbReference type="Proteomes" id="UP000192319"/>
    </source>
</evidence>
<dbReference type="InterPro" id="IPR003870">
    <property type="entry name" value="DUF222"/>
</dbReference>
<keyword evidence="4" id="KW-1185">Reference proteome</keyword>
<accession>A0ABX3RA88</accession>
<dbReference type="EMBL" id="MVHD01000013">
    <property type="protein sequence ID" value="OQZ90985.1"/>
    <property type="molecule type" value="Genomic_DNA"/>
</dbReference>
<sequence>MLDRRLLQMAHSVCDDDPRTIAQRRADALAAGADRLACACGSADCLVGAGADERATNVVLYLIGEAAAFDAQPDPHMSGERPPGRPITPGMTLEEMMTPTPSPTRPRRHRRPR</sequence>
<reference evidence="3 4" key="1">
    <citation type="submission" date="2017-02" db="EMBL/GenBank/DDBJ databases">
        <title>The new phylogeny of genus Mycobacterium.</title>
        <authorList>
            <person name="Tortoli E."/>
            <person name="Trovato A."/>
            <person name="Cirillo D.M."/>
        </authorList>
    </citation>
    <scope>NUCLEOTIDE SEQUENCE [LARGE SCALE GENOMIC DNA]</scope>
    <source>
        <strain evidence="3 4">DSM 45230</strain>
    </source>
</reference>
<evidence type="ECO:0000256" key="1">
    <source>
        <dbReference type="SAM" id="MobiDB-lite"/>
    </source>
</evidence>
<comment type="caution">
    <text evidence="3">The sequence shown here is derived from an EMBL/GenBank/DDBJ whole genome shotgun (WGS) entry which is preliminary data.</text>
</comment>
<proteinExistence type="predicted"/>
<evidence type="ECO:0000313" key="3">
    <source>
        <dbReference type="EMBL" id="OQZ90985.1"/>
    </source>
</evidence>
<dbReference type="Pfam" id="PF02720">
    <property type="entry name" value="DUF222"/>
    <property type="match status" value="1"/>
</dbReference>
<dbReference type="Proteomes" id="UP000192319">
    <property type="component" value="Unassembled WGS sequence"/>
</dbReference>
<feature type="region of interest" description="Disordered" evidence="1">
    <location>
        <begin position="70"/>
        <end position="113"/>
    </location>
</feature>
<feature type="domain" description="DUF222" evidence="2">
    <location>
        <begin position="2"/>
        <end position="73"/>
    </location>
</feature>
<protein>
    <recommendedName>
        <fullName evidence="2">DUF222 domain-containing protein</fullName>
    </recommendedName>
</protein>